<dbReference type="InterPro" id="IPR011990">
    <property type="entry name" value="TPR-like_helical_dom_sf"/>
</dbReference>
<evidence type="ECO:0000256" key="4">
    <source>
        <dbReference type="ARBA" id="ARBA00022803"/>
    </source>
</evidence>
<dbReference type="RefSeq" id="WP_079466519.1">
    <property type="nucleotide sequence ID" value="NZ_CP033934.1"/>
</dbReference>
<evidence type="ECO:0000256" key="5">
    <source>
        <dbReference type="ARBA" id="ARBA00038253"/>
    </source>
</evidence>
<dbReference type="EMBL" id="FUZE01000020">
    <property type="protein sequence ID" value="SKC01370.1"/>
    <property type="molecule type" value="Genomic_DNA"/>
</dbReference>
<reference evidence="9 11" key="1">
    <citation type="submission" date="2017-02" db="EMBL/GenBank/DDBJ databases">
        <authorList>
            <person name="Varghese N."/>
            <person name="Submissions S."/>
        </authorList>
    </citation>
    <scope>NUCLEOTIDE SEQUENCE [LARGE SCALE GENOMIC DNA]</scope>
    <source>
        <strain evidence="9 11">DSM 16775</strain>
    </source>
</reference>
<keyword evidence="6" id="KW-1133">Transmembrane helix</keyword>
<evidence type="ECO:0000256" key="1">
    <source>
        <dbReference type="ARBA" id="ARBA00004496"/>
    </source>
</evidence>
<dbReference type="InterPro" id="IPR036388">
    <property type="entry name" value="WH-like_DNA-bd_sf"/>
</dbReference>
<accession>A0AAX2IGH3</accession>
<feature type="signal peptide" evidence="7">
    <location>
        <begin position="1"/>
        <end position="21"/>
    </location>
</feature>
<comment type="similarity">
    <text evidence="5">Belongs to the Rap family.</text>
</comment>
<comment type="caution">
    <text evidence="10">The sequence shown here is derived from an EMBL/GenBank/DDBJ whole genome shotgun (WGS) entry which is preliminary data.</text>
</comment>
<feature type="transmembrane region" description="Helical" evidence="6">
    <location>
        <begin position="332"/>
        <end position="353"/>
    </location>
</feature>
<evidence type="ECO:0000313" key="9">
    <source>
        <dbReference type="EMBL" id="SKC01370.1"/>
    </source>
</evidence>
<dbReference type="SUPFAM" id="SSF46894">
    <property type="entry name" value="C-terminal effector domain of the bipartite response regulators"/>
    <property type="match status" value="1"/>
</dbReference>
<dbReference type="Gene3D" id="1.25.40.10">
    <property type="entry name" value="Tetratricopeptide repeat domain"/>
    <property type="match status" value="2"/>
</dbReference>
<feature type="chain" id="PRO_5043937348" evidence="7">
    <location>
        <begin position="22"/>
        <end position="520"/>
    </location>
</feature>
<dbReference type="Proteomes" id="UP000190669">
    <property type="component" value="Unassembled WGS sequence"/>
</dbReference>
<evidence type="ECO:0000256" key="3">
    <source>
        <dbReference type="ARBA" id="ARBA00022737"/>
    </source>
</evidence>
<protein>
    <submittedName>
        <fullName evidence="10">ATP-dependent transcriptional regulator</fullName>
    </submittedName>
    <submittedName>
        <fullName evidence="9">Tetratricopeptide repeat-containing protein</fullName>
    </submittedName>
</protein>
<evidence type="ECO:0000313" key="12">
    <source>
        <dbReference type="Proteomes" id="UP000251937"/>
    </source>
</evidence>
<evidence type="ECO:0000313" key="11">
    <source>
        <dbReference type="Proteomes" id="UP000190669"/>
    </source>
</evidence>
<dbReference type="InterPro" id="IPR000792">
    <property type="entry name" value="Tscrpt_reg_LuxR_C"/>
</dbReference>
<keyword evidence="6" id="KW-0472">Membrane</keyword>
<sequence>MMKKKVFFVFLFLNLINFCTAQEKKSYAVYIDSANAIKYKNGEKINQYIQKAKKEVSEKDLGDFYLKTIQIYIDINHFDEALEYCTQAHNIFSERKDLENLAKVNSFFAFIYAQLNDPQRAIKYYKRTLGFYQQKNNKAGIIKSLNNLGNAYFTLSKYDSSQYYFQKSQVIFKDYNDPTLKAFVMSNLGKLFFSKKQYTESEKYLLEAKNILKQNKINDTDANYNTFYNLATFYIKRNDPVKALLYAKKTGDFIQTKSSVDFDNIRYLDNLYNAYLLNDDYRNAAVTFKKYDSIREMLNVEEKAVNVERIKAQHEYELKQKLNSLKQEKRNLVYIIILVVFLLIVVICILYTINYRNKNEALNLEKKLIEAREKELEFDNHMKEKLLVYQSMEQQKVDSIFKSILEKVNALKIKYQHAEEISEIINEIKISVKPNTWEDFEYHFLQIHESFYKNLEQKHPNLTNYDKRLAAMLKLRLSTKEISNLLNVTPKTIENSRTRLRKKLDLTNTKEDLSKYLDVF</sequence>
<dbReference type="InterPro" id="IPR019734">
    <property type="entry name" value="TPR_rpt"/>
</dbReference>
<dbReference type="GO" id="GO:0005737">
    <property type="term" value="C:cytoplasm"/>
    <property type="evidence" value="ECO:0007669"/>
    <property type="project" value="UniProtKB-SubCell"/>
</dbReference>
<keyword evidence="4" id="KW-0802">TPR repeat</keyword>
<organism evidence="10 12">
    <name type="scientific">Chryseobacterium balustinum</name>
    <dbReference type="NCBI Taxonomy" id="246"/>
    <lineage>
        <taxon>Bacteria</taxon>
        <taxon>Pseudomonadati</taxon>
        <taxon>Bacteroidota</taxon>
        <taxon>Flavobacteriia</taxon>
        <taxon>Flavobacteriales</taxon>
        <taxon>Weeksellaceae</taxon>
        <taxon>Chryseobacterium group</taxon>
        <taxon>Chryseobacterium</taxon>
    </lineage>
</organism>
<dbReference type="InterPro" id="IPR016032">
    <property type="entry name" value="Sig_transdc_resp-reg_C-effctor"/>
</dbReference>
<evidence type="ECO:0000256" key="6">
    <source>
        <dbReference type="SAM" id="Phobius"/>
    </source>
</evidence>
<dbReference type="SMART" id="SM00028">
    <property type="entry name" value="TPR"/>
    <property type="match status" value="5"/>
</dbReference>
<keyword evidence="7" id="KW-0732">Signal</keyword>
<keyword evidence="2" id="KW-0963">Cytoplasm</keyword>
<dbReference type="Gene3D" id="1.10.10.10">
    <property type="entry name" value="Winged helix-like DNA-binding domain superfamily/Winged helix DNA-binding domain"/>
    <property type="match status" value="1"/>
</dbReference>
<dbReference type="Pfam" id="PF13424">
    <property type="entry name" value="TPR_12"/>
    <property type="match status" value="1"/>
</dbReference>
<gene>
    <name evidence="10" type="ORF">NCTC11212_00117</name>
    <name evidence="9" type="ORF">SAMN05421800_12062</name>
</gene>
<reference evidence="10 12" key="2">
    <citation type="submission" date="2018-06" db="EMBL/GenBank/DDBJ databases">
        <authorList>
            <consortium name="Pathogen Informatics"/>
            <person name="Doyle S."/>
        </authorList>
    </citation>
    <scope>NUCLEOTIDE SEQUENCE [LARGE SCALE GENOMIC DNA]</scope>
    <source>
        <strain evidence="10 12">NCTC11212</strain>
    </source>
</reference>
<dbReference type="AlphaFoldDB" id="A0AAX2IGH3"/>
<keyword evidence="3" id="KW-0677">Repeat</keyword>
<dbReference type="EMBL" id="UAVR01000002">
    <property type="protein sequence ID" value="SQA86684.1"/>
    <property type="molecule type" value="Genomic_DNA"/>
</dbReference>
<feature type="domain" description="HTH luxR-type" evidence="8">
    <location>
        <begin position="459"/>
        <end position="516"/>
    </location>
</feature>
<dbReference type="PANTHER" id="PTHR46630:SF1">
    <property type="entry name" value="TETRATRICOPEPTIDE REPEAT PROTEIN 29"/>
    <property type="match status" value="1"/>
</dbReference>
<evidence type="ECO:0000256" key="7">
    <source>
        <dbReference type="SAM" id="SignalP"/>
    </source>
</evidence>
<dbReference type="KEGG" id="cbp:EB354_00425"/>
<evidence type="ECO:0000259" key="8">
    <source>
        <dbReference type="SMART" id="SM00421"/>
    </source>
</evidence>
<dbReference type="GO" id="GO:0003677">
    <property type="term" value="F:DNA binding"/>
    <property type="evidence" value="ECO:0007669"/>
    <property type="project" value="InterPro"/>
</dbReference>
<dbReference type="SMART" id="SM00421">
    <property type="entry name" value="HTH_LUXR"/>
    <property type="match status" value="1"/>
</dbReference>
<dbReference type="SUPFAM" id="SSF48452">
    <property type="entry name" value="TPR-like"/>
    <property type="match status" value="1"/>
</dbReference>
<evidence type="ECO:0000256" key="2">
    <source>
        <dbReference type="ARBA" id="ARBA00022490"/>
    </source>
</evidence>
<dbReference type="InterPro" id="IPR051476">
    <property type="entry name" value="Bac_ResReg_Asp_Phosphatase"/>
</dbReference>
<dbReference type="GO" id="GO:0006355">
    <property type="term" value="P:regulation of DNA-templated transcription"/>
    <property type="evidence" value="ECO:0007669"/>
    <property type="project" value="InterPro"/>
</dbReference>
<comment type="subcellular location">
    <subcellularLocation>
        <location evidence="1">Cytoplasm</location>
    </subcellularLocation>
</comment>
<dbReference type="Proteomes" id="UP000251937">
    <property type="component" value="Unassembled WGS sequence"/>
</dbReference>
<evidence type="ECO:0000313" key="10">
    <source>
        <dbReference type="EMBL" id="SQA86684.1"/>
    </source>
</evidence>
<dbReference type="PANTHER" id="PTHR46630">
    <property type="entry name" value="TETRATRICOPEPTIDE REPEAT PROTEIN 29"/>
    <property type="match status" value="1"/>
</dbReference>
<keyword evidence="6" id="KW-0812">Transmembrane</keyword>
<keyword evidence="11" id="KW-1185">Reference proteome</keyword>
<proteinExistence type="inferred from homology"/>
<name>A0AAX2IGH3_9FLAO</name>